<proteinExistence type="predicted"/>
<reference evidence="1" key="2">
    <citation type="journal article" date="2015" name="Data Brief">
        <title>Shoot transcriptome of the giant reed, Arundo donax.</title>
        <authorList>
            <person name="Barrero R.A."/>
            <person name="Guerrero F.D."/>
            <person name="Moolhuijzen P."/>
            <person name="Goolsby J.A."/>
            <person name="Tidwell J."/>
            <person name="Bellgard S.E."/>
            <person name="Bellgard M.I."/>
        </authorList>
    </citation>
    <scope>NUCLEOTIDE SEQUENCE</scope>
    <source>
        <tissue evidence="1">Shoot tissue taken approximately 20 cm above the soil surface</tissue>
    </source>
</reference>
<evidence type="ECO:0000313" key="1">
    <source>
        <dbReference type="EMBL" id="JAD72562.1"/>
    </source>
</evidence>
<accession>A0A0A9CM25</accession>
<protein>
    <submittedName>
        <fullName evidence="1">Uncharacterized protein</fullName>
    </submittedName>
</protein>
<dbReference type="AlphaFoldDB" id="A0A0A9CM25"/>
<dbReference type="EMBL" id="GBRH01225333">
    <property type="protein sequence ID" value="JAD72562.1"/>
    <property type="molecule type" value="Transcribed_RNA"/>
</dbReference>
<sequence length="42" mass="4607">MKMRGRLWATMAFQTPLEMSNSLVVSSTNSTVTSSSPGMVVW</sequence>
<reference evidence="1" key="1">
    <citation type="submission" date="2014-09" db="EMBL/GenBank/DDBJ databases">
        <authorList>
            <person name="Magalhaes I.L.F."/>
            <person name="Oliveira U."/>
            <person name="Santos F.R."/>
            <person name="Vidigal T.H.D.A."/>
            <person name="Brescovit A.D."/>
            <person name="Santos A.J."/>
        </authorList>
    </citation>
    <scope>NUCLEOTIDE SEQUENCE</scope>
    <source>
        <tissue evidence="1">Shoot tissue taken approximately 20 cm above the soil surface</tissue>
    </source>
</reference>
<organism evidence="1">
    <name type="scientific">Arundo donax</name>
    <name type="common">Giant reed</name>
    <name type="synonym">Donax arundinaceus</name>
    <dbReference type="NCBI Taxonomy" id="35708"/>
    <lineage>
        <taxon>Eukaryota</taxon>
        <taxon>Viridiplantae</taxon>
        <taxon>Streptophyta</taxon>
        <taxon>Embryophyta</taxon>
        <taxon>Tracheophyta</taxon>
        <taxon>Spermatophyta</taxon>
        <taxon>Magnoliopsida</taxon>
        <taxon>Liliopsida</taxon>
        <taxon>Poales</taxon>
        <taxon>Poaceae</taxon>
        <taxon>PACMAD clade</taxon>
        <taxon>Arundinoideae</taxon>
        <taxon>Arundineae</taxon>
        <taxon>Arundo</taxon>
    </lineage>
</organism>
<name>A0A0A9CM25_ARUDO</name>